<evidence type="ECO:0000313" key="1">
    <source>
        <dbReference type="EMBL" id="KAI7938389.1"/>
    </source>
</evidence>
<reference evidence="1 2" key="3">
    <citation type="journal article" date="2022" name="Microbiol. Spectr.">
        <title>Folding features and dynamics of 3D genome architecture in plant fungal pathogens.</title>
        <authorList>
            <person name="Xia C."/>
        </authorList>
    </citation>
    <scope>NUCLEOTIDE SEQUENCE [LARGE SCALE GENOMIC DNA]</scope>
    <source>
        <strain evidence="1 2">93-210</strain>
    </source>
</reference>
<evidence type="ECO:0000313" key="2">
    <source>
        <dbReference type="Proteomes" id="UP001060170"/>
    </source>
</evidence>
<comment type="caution">
    <text evidence="1">The sequence shown here is derived from an EMBL/GenBank/DDBJ whole genome shotgun (WGS) entry which is preliminary data.</text>
</comment>
<name>A0ACC0DS51_9BASI</name>
<gene>
    <name evidence="1" type="ORF">MJO28_015309</name>
</gene>
<keyword evidence="2" id="KW-1185">Reference proteome</keyword>
<sequence>MYAKHSKNPSQCIHLAFHNASHCDPHPSSALTICGAFLFHPPPKSLTPICRFAVQSLPAWVARLLCYNHRTRAKKSRNAAAMKEKTKILLEHGVRYIAFLKLPAYRNIIENHVVDSMHNWLLGLLGICLTHLENESQL</sequence>
<dbReference type="Proteomes" id="UP001060170">
    <property type="component" value="Chromosome 16"/>
</dbReference>
<proteinExistence type="predicted"/>
<protein>
    <submittedName>
        <fullName evidence="1">Uncharacterized protein</fullName>
    </submittedName>
</protein>
<organism evidence="1 2">
    <name type="scientific">Puccinia striiformis f. sp. tritici</name>
    <dbReference type="NCBI Taxonomy" id="168172"/>
    <lineage>
        <taxon>Eukaryota</taxon>
        <taxon>Fungi</taxon>
        <taxon>Dikarya</taxon>
        <taxon>Basidiomycota</taxon>
        <taxon>Pucciniomycotina</taxon>
        <taxon>Pucciniomycetes</taxon>
        <taxon>Pucciniales</taxon>
        <taxon>Pucciniaceae</taxon>
        <taxon>Puccinia</taxon>
    </lineage>
</organism>
<reference evidence="2" key="2">
    <citation type="journal article" date="2018" name="Mol. Plant Microbe Interact.">
        <title>Genome sequence resources for the wheat stripe rust pathogen (Puccinia striiformis f. sp. tritici) and the barley stripe rust pathogen (Puccinia striiformis f. sp. hordei).</title>
        <authorList>
            <person name="Xia C."/>
            <person name="Wang M."/>
            <person name="Yin C."/>
            <person name="Cornejo O.E."/>
            <person name="Hulbert S.H."/>
            <person name="Chen X."/>
        </authorList>
    </citation>
    <scope>NUCLEOTIDE SEQUENCE [LARGE SCALE GENOMIC DNA]</scope>
    <source>
        <strain evidence="2">93-210</strain>
    </source>
</reference>
<reference evidence="2" key="1">
    <citation type="journal article" date="2018" name="BMC Genomics">
        <title>Genomic insights into host adaptation between the wheat stripe rust pathogen (Puccinia striiformis f. sp. tritici) and the barley stripe rust pathogen (Puccinia striiformis f. sp. hordei).</title>
        <authorList>
            <person name="Xia C."/>
            <person name="Wang M."/>
            <person name="Yin C."/>
            <person name="Cornejo O.E."/>
            <person name="Hulbert S.H."/>
            <person name="Chen X."/>
        </authorList>
    </citation>
    <scope>NUCLEOTIDE SEQUENCE [LARGE SCALE GENOMIC DNA]</scope>
    <source>
        <strain evidence="2">93-210</strain>
    </source>
</reference>
<accession>A0ACC0DS51</accession>
<dbReference type="EMBL" id="CM045880">
    <property type="protein sequence ID" value="KAI7938389.1"/>
    <property type="molecule type" value="Genomic_DNA"/>
</dbReference>